<keyword evidence="1" id="KW-0472">Membrane</keyword>
<evidence type="ECO:0000313" key="2">
    <source>
        <dbReference type="EMBL" id="EAA0484374.1"/>
    </source>
</evidence>
<dbReference type="Proteomes" id="UP000839563">
    <property type="component" value="Unassembled WGS sequence"/>
</dbReference>
<name>A0A3T2V175_SHIFL</name>
<keyword evidence="1" id="KW-1133">Transmembrane helix</keyword>
<dbReference type="AlphaFoldDB" id="A0A3T2V175"/>
<dbReference type="EMBL" id="AAAAHL010000237">
    <property type="protein sequence ID" value="EAA0484374.1"/>
    <property type="molecule type" value="Genomic_DNA"/>
</dbReference>
<protein>
    <recommendedName>
        <fullName evidence="3">Transmembrane protein</fullName>
    </recommendedName>
</protein>
<keyword evidence="1" id="KW-0812">Transmembrane</keyword>
<evidence type="ECO:0008006" key="3">
    <source>
        <dbReference type="Google" id="ProtNLM"/>
    </source>
</evidence>
<comment type="caution">
    <text evidence="2">The sequence shown here is derived from an EMBL/GenBank/DDBJ whole genome shotgun (WGS) entry which is preliminary data.</text>
</comment>
<gene>
    <name evidence="2" type="ORF">DK174_21540</name>
</gene>
<sequence>MFLTLSKARENMAKYKRILLRLTMKNGLELKAPVTDDISRALAFAIKWVAVGVAVSPMLYGLAKLVIALKS</sequence>
<proteinExistence type="predicted"/>
<feature type="transmembrane region" description="Helical" evidence="1">
    <location>
        <begin position="41"/>
        <end position="63"/>
    </location>
</feature>
<evidence type="ECO:0000256" key="1">
    <source>
        <dbReference type="SAM" id="Phobius"/>
    </source>
</evidence>
<reference evidence="2" key="1">
    <citation type="submission" date="2018-05" db="EMBL/GenBank/DDBJ databases">
        <authorList>
            <person name="Ashton P.M."/>
            <person name="Dallman T."/>
            <person name="Nair S."/>
            <person name="De Pinna E."/>
            <person name="Peters T."/>
            <person name="Grant K."/>
        </authorList>
    </citation>
    <scope>NUCLEOTIDE SEQUENCE [LARGE SCALE GENOMIC DNA]</scope>
    <source>
        <strain evidence="2">397720</strain>
    </source>
</reference>
<accession>A0A3T2V175</accession>
<organism evidence="2">
    <name type="scientific">Shigella flexneri</name>
    <dbReference type="NCBI Taxonomy" id="623"/>
    <lineage>
        <taxon>Bacteria</taxon>
        <taxon>Pseudomonadati</taxon>
        <taxon>Pseudomonadota</taxon>
        <taxon>Gammaproteobacteria</taxon>
        <taxon>Enterobacterales</taxon>
        <taxon>Enterobacteriaceae</taxon>
        <taxon>Shigella</taxon>
    </lineage>
</organism>